<dbReference type="Pfam" id="PF00072">
    <property type="entry name" value="Response_reg"/>
    <property type="match status" value="1"/>
</dbReference>
<keyword evidence="1 3" id="KW-0597">Phosphoprotein</keyword>
<dbReference type="PANTHER" id="PTHR45566">
    <property type="entry name" value="HTH-TYPE TRANSCRIPTIONAL REGULATOR YHJB-RELATED"/>
    <property type="match status" value="1"/>
</dbReference>
<proteinExistence type="predicted"/>
<dbReference type="PANTHER" id="PTHR45566:SF2">
    <property type="entry name" value="NARL SUBFAMILY"/>
    <property type="match status" value="1"/>
</dbReference>
<feature type="domain" description="HTH luxR-type" evidence="4">
    <location>
        <begin position="142"/>
        <end position="207"/>
    </location>
</feature>
<sequence>MDPSQPVMPIRVMAVDDHPLMLEGIASVLGSQPDIELIATSQGPDAHELFMQHRPDVTLMDLQIPGLSGLQIMQDIRTSVPTARVIILTTYRGDMQAMRGIRAGAAGYVLKGMMRAELLDAIRVVHTGRRRIPAEVAVLLAEHVAEETLTHREIDVLEQVARGQSNRKIGVKLAISEETVKVHMKNILAKLGAQDRTHAVTIGIKRGILEV</sequence>
<dbReference type="PROSITE" id="PS00622">
    <property type="entry name" value="HTH_LUXR_1"/>
    <property type="match status" value="1"/>
</dbReference>
<evidence type="ECO:0000313" key="6">
    <source>
        <dbReference type="EMBL" id="GGP24407.1"/>
    </source>
</evidence>
<dbReference type="InterPro" id="IPR000792">
    <property type="entry name" value="Tscrpt_reg_LuxR_C"/>
</dbReference>
<feature type="domain" description="Response regulatory" evidence="5">
    <location>
        <begin position="11"/>
        <end position="126"/>
    </location>
</feature>
<dbReference type="SUPFAM" id="SSF52172">
    <property type="entry name" value="CheY-like"/>
    <property type="match status" value="1"/>
</dbReference>
<dbReference type="InterPro" id="IPR001789">
    <property type="entry name" value="Sig_transdc_resp-reg_receiver"/>
</dbReference>
<evidence type="ECO:0000313" key="7">
    <source>
        <dbReference type="Proteomes" id="UP000621859"/>
    </source>
</evidence>
<dbReference type="InterPro" id="IPR051015">
    <property type="entry name" value="EvgA-like"/>
</dbReference>
<dbReference type="SMART" id="SM00448">
    <property type="entry name" value="REC"/>
    <property type="match status" value="1"/>
</dbReference>
<dbReference type="SMART" id="SM00421">
    <property type="entry name" value="HTH_LUXR"/>
    <property type="match status" value="1"/>
</dbReference>
<comment type="caution">
    <text evidence="6">The sequence shown here is derived from an EMBL/GenBank/DDBJ whole genome shotgun (WGS) entry which is preliminary data.</text>
</comment>
<dbReference type="Pfam" id="PF00196">
    <property type="entry name" value="GerE"/>
    <property type="match status" value="1"/>
</dbReference>
<keyword evidence="2 6" id="KW-0238">DNA-binding</keyword>
<dbReference type="InterPro" id="IPR058245">
    <property type="entry name" value="NreC/VraR/RcsB-like_REC"/>
</dbReference>
<evidence type="ECO:0000259" key="5">
    <source>
        <dbReference type="PROSITE" id="PS50110"/>
    </source>
</evidence>
<dbReference type="PRINTS" id="PR00038">
    <property type="entry name" value="HTHLUXR"/>
</dbReference>
<reference evidence="7" key="1">
    <citation type="journal article" date="2019" name="Int. J. Syst. Evol. Microbiol.">
        <title>The Global Catalogue of Microorganisms (GCM) 10K type strain sequencing project: providing services to taxonomists for standard genome sequencing and annotation.</title>
        <authorList>
            <consortium name="The Broad Institute Genomics Platform"/>
            <consortium name="The Broad Institute Genome Sequencing Center for Infectious Disease"/>
            <person name="Wu L."/>
            <person name="Ma J."/>
        </authorList>
    </citation>
    <scope>NUCLEOTIDE SEQUENCE [LARGE SCALE GENOMIC DNA]</scope>
    <source>
        <strain evidence="7">CGMCC 1.8860</strain>
    </source>
</reference>
<feature type="modified residue" description="4-aspartylphosphate" evidence="3">
    <location>
        <position position="61"/>
    </location>
</feature>
<dbReference type="InterPro" id="IPR011006">
    <property type="entry name" value="CheY-like_superfamily"/>
</dbReference>
<dbReference type="RefSeq" id="WP_188687856.1">
    <property type="nucleotide sequence ID" value="NZ_BMLY01000001.1"/>
</dbReference>
<evidence type="ECO:0000256" key="1">
    <source>
        <dbReference type="ARBA" id="ARBA00022553"/>
    </source>
</evidence>
<dbReference type="PROSITE" id="PS50110">
    <property type="entry name" value="RESPONSE_REGULATORY"/>
    <property type="match status" value="1"/>
</dbReference>
<dbReference type="InterPro" id="IPR016032">
    <property type="entry name" value="Sig_transdc_resp-reg_C-effctor"/>
</dbReference>
<organism evidence="6 7">
    <name type="scientific">Silvimonas amylolytica</name>
    <dbReference type="NCBI Taxonomy" id="449663"/>
    <lineage>
        <taxon>Bacteria</taxon>
        <taxon>Pseudomonadati</taxon>
        <taxon>Pseudomonadota</taxon>
        <taxon>Betaproteobacteria</taxon>
        <taxon>Neisseriales</taxon>
        <taxon>Chitinibacteraceae</taxon>
        <taxon>Silvimonas</taxon>
    </lineage>
</organism>
<evidence type="ECO:0000259" key="4">
    <source>
        <dbReference type="PROSITE" id="PS50043"/>
    </source>
</evidence>
<dbReference type="Gene3D" id="3.40.50.2300">
    <property type="match status" value="1"/>
</dbReference>
<dbReference type="Proteomes" id="UP000621859">
    <property type="component" value="Unassembled WGS sequence"/>
</dbReference>
<dbReference type="EMBL" id="BMLY01000001">
    <property type="protein sequence ID" value="GGP24407.1"/>
    <property type="molecule type" value="Genomic_DNA"/>
</dbReference>
<protein>
    <submittedName>
        <fullName evidence="6">DNA-binding response regulator</fullName>
    </submittedName>
</protein>
<dbReference type="PROSITE" id="PS50043">
    <property type="entry name" value="HTH_LUXR_2"/>
    <property type="match status" value="1"/>
</dbReference>
<dbReference type="CDD" id="cd06170">
    <property type="entry name" value="LuxR_C_like"/>
    <property type="match status" value="1"/>
</dbReference>
<dbReference type="GO" id="GO:0003677">
    <property type="term" value="F:DNA binding"/>
    <property type="evidence" value="ECO:0007669"/>
    <property type="project" value="UniProtKB-KW"/>
</dbReference>
<gene>
    <name evidence="6" type="ORF">GCM10010971_02260</name>
</gene>
<dbReference type="SUPFAM" id="SSF46894">
    <property type="entry name" value="C-terminal effector domain of the bipartite response regulators"/>
    <property type="match status" value="1"/>
</dbReference>
<evidence type="ECO:0000256" key="2">
    <source>
        <dbReference type="ARBA" id="ARBA00023125"/>
    </source>
</evidence>
<accession>A0ABQ2PG53</accession>
<name>A0ABQ2PG53_9NEIS</name>
<evidence type="ECO:0000256" key="3">
    <source>
        <dbReference type="PROSITE-ProRule" id="PRU00169"/>
    </source>
</evidence>
<dbReference type="CDD" id="cd17535">
    <property type="entry name" value="REC_NarL-like"/>
    <property type="match status" value="1"/>
</dbReference>
<keyword evidence="7" id="KW-1185">Reference proteome</keyword>